<gene>
    <name evidence="1" type="ORF">A3C20_03150</name>
</gene>
<dbReference type="Proteomes" id="UP000176914">
    <property type="component" value="Unassembled WGS sequence"/>
</dbReference>
<evidence type="ECO:0000313" key="2">
    <source>
        <dbReference type="Proteomes" id="UP000176914"/>
    </source>
</evidence>
<name>A0A1F6E7U4_9BACT</name>
<comment type="caution">
    <text evidence="1">The sequence shown here is derived from an EMBL/GenBank/DDBJ whole genome shotgun (WGS) entry which is preliminary data.</text>
</comment>
<protein>
    <submittedName>
        <fullName evidence="1">Uncharacterized protein</fullName>
    </submittedName>
</protein>
<dbReference type="AlphaFoldDB" id="A0A1F6E7U4"/>
<proteinExistence type="predicted"/>
<evidence type="ECO:0000313" key="1">
    <source>
        <dbReference type="EMBL" id="OGG69262.1"/>
    </source>
</evidence>
<sequence length="116" mass="12558">MKPIACSFQAGLGYSVAASSLSTISFFSAWFGGVRFHVAKTGEATRVQIRVSRLFGLFASTWEIMGPVGSKHRLPNGSTLRIGKQSPGTSNDIPVTLLEFERAPAMWKKTVPVPET</sequence>
<reference evidence="1 2" key="1">
    <citation type="journal article" date="2016" name="Nat. Commun.">
        <title>Thousands of microbial genomes shed light on interconnected biogeochemical processes in an aquifer system.</title>
        <authorList>
            <person name="Anantharaman K."/>
            <person name="Brown C.T."/>
            <person name="Hug L.A."/>
            <person name="Sharon I."/>
            <person name="Castelle C.J."/>
            <person name="Probst A.J."/>
            <person name="Thomas B.C."/>
            <person name="Singh A."/>
            <person name="Wilkins M.J."/>
            <person name="Karaoz U."/>
            <person name="Brodie E.L."/>
            <person name="Williams K.H."/>
            <person name="Hubbard S.S."/>
            <person name="Banfield J.F."/>
        </authorList>
    </citation>
    <scope>NUCLEOTIDE SEQUENCE [LARGE SCALE GENOMIC DNA]</scope>
</reference>
<dbReference type="EMBL" id="MFLL01000015">
    <property type="protein sequence ID" value="OGG69262.1"/>
    <property type="molecule type" value="Genomic_DNA"/>
</dbReference>
<accession>A0A1F6E7U4</accession>
<organism evidence="1 2">
    <name type="scientific">Candidatus Kaiserbacteria bacterium RIFCSPHIGHO2_02_FULL_55_25</name>
    <dbReference type="NCBI Taxonomy" id="1798498"/>
    <lineage>
        <taxon>Bacteria</taxon>
        <taxon>Candidatus Kaiseribacteriota</taxon>
    </lineage>
</organism>